<evidence type="ECO:0000256" key="8">
    <source>
        <dbReference type="ARBA" id="ARBA00022723"/>
    </source>
</evidence>
<keyword evidence="11" id="KW-0067">ATP-binding</keyword>
<dbReference type="InterPro" id="IPR015940">
    <property type="entry name" value="UBA"/>
</dbReference>
<dbReference type="Proteomes" id="UP000694700">
    <property type="component" value="Unplaced"/>
</dbReference>
<dbReference type="FunFam" id="1.10.8.10:FF:000005">
    <property type="entry name" value="Non-specific serine/threonine protein kinase"/>
    <property type="match status" value="1"/>
</dbReference>
<dbReference type="PROSITE" id="PS00108">
    <property type="entry name" value="PROTEIN_KINASE_ST"/>
    <property type="match status" value="1"/>
</dbReference>
<dbReference type="FunFam" id="1.10.510.10:FF:000156">
    <property type="entry name" value="Serine/threonine-protein kinase SIK3 homolog"/>
    <property type="match status" value="1"/>
</dbReference>
<dbReference type="Pfam" id="PF00627">
    <property type="entry name" value="UBA"/>
    <property type="match status" value="1"/>
</dbReference>
<feature type="domain" description="UBA" evidence="18">
    <location>
        <begin position="308"/>
        <end position="347"/>
    </location>
</feature>
<dbReference type="Gene3D" id="3.30.200.20">
    <property type="entry name" value="Phosphorylase Kinase, domain 1"/>
    <property type="match status" value="1"/>
</dbReference>
<keyword evidence="12" id="KW-0460">Magnesium</keyword>
<dbReference type="InterPro" id="IPR000719">
    <property type="entry name" value="Prot_kinase_dom"/>
</dbReference>
<evidence type="ECO:0000256" key="5">
    <source>
        <dbReference type="ARBA" id="ARBA00022527"/>
    </source>
</evidence>
<dbReference type="SUPFAM" id="SSF56112">
    <property type="entry name" value="Protein kinase-like (PK-like)"/>
    <property type="match status" value="1"/>
</dbReference>
<evidence type="ECO:0000256" key="6">
    <source>
        <dbReference type="ARBA" id="ARBA00022553"/>
    </source>
</evidence>
<dbReference type="AlphaFoldDB" id="A0A8C1TIL1"/>
<comment type="catalytic activity">
    <reaction evidence="15">
        <text>L-seryl-[protein] + ATP = O-phospho-L-seryl-[protein] + ADP + H(+)</text>
        <dbReference type="Rhea" id="RHEA:17989"/>
        <dbReference type="Rhea" id="RHEA-COMP:9863"/>
        <dbReference type="Rhea" id="RHEA-COMP:11604"/>
        <dbReference type="ChEBI" id="CHEBI:15378"/>
        <dbReference type="ChEBI" id="CHEBI:29999"/>
        <dbReference type="ChEBI" id="CHEBI:30616"/>
        <dbReference type="ChEBI" id="CHEBI:83421"/>
        <dbReference type="ChEBI" id="CHEBI:456216"/>
        <dbReference type="EC" id="2.7.11.1"/>
    </reaction>
</comment>
<dbReference type="FunFam" id="3.30.200.20:FF:000003">
    <property type="entry name" value="Non-specific serine/threonine protein kinase"/>
    <property type="match status" value="1"/>
</dbReference>
<evidence type="ECO:0000256" key="1">
    <source>
        <dbReference type="ARBA" id="ARBA00001946"/>
    </source>
</evidence>
<organism evidence="20 21">
    <name type="scientific">Cyprinus carpio</name>
    <name type="common">Common carp</name>
    <dbReference type="NCBI Taxonomy" id="7962"/>
    <lineage>
        <taxon>Eukaryota</taxon>
        <taxon>Metazoa</taxon>
        <taxon>Chordata</taxon>
        <taxon>Craniata</taxon>
        <taxon>Vertebrata</taxon>
        <taxon>Euteleostomi</taxon>
        <taxon>Actinopterygii</taxon>
        <taxon>Neopterygii</taxon>
        <taxon>Teleostei</taxon>
        <taxon>Ostariophysi</taxon>
        <taxon>Cypriniformes</taxon>
        <taxon>Cyprinidae</taxon>
        <taxon>Cyprininae</taxon>
        <taxon>Cyprinus</taxon>
    </lineage>
</organism>
<comment type="similarity">
    <text evidence="3">Belongs to the protein kinase superfamily. CAMK Ser/Thr protein kinase family. SNF1 subfamily.</text>
</comment>
<evidence type="ECO:0000256" key="15">
    <source>
        <dbReference type="ARBA" id="ARBA00048679"/>
    </source>
</evidence>
<feature type="compositionally biased region" description="Basic and acidic residues" evidence="16">
    <location>
        <begin position="595"/>
        <end position="605"/>
    </location>
</feature>
<proteinExistence type="inferred from homology"/>
<evidence type="ECO:0000256" key="14">
    <source>
        <dbReference type="ARBA" id="ARBA00047899"/>
    </source>
</evidence>
<feature type="domain" description="Protein kinase" evidence="17">
    <location>
        <begin position="45"/>
        <end position="289"/>
    </location>
</feature>
<dbReference type="Pfam" id="PF02149">
    <property type="entry name" value="KA1"/>
    <property type="match status" value="1"/>
</dbReference>
<dbReference type="EC" id="2.7.11.1" evidence="4"/>
<evidence type="ECO:0000259" key="19">
    <source>
        <dbReference type="PROSITE" id="PS50032"/>
    </source>
</evidence>
<comment type="cofactor">
    <cofactor evidence="1">
        <name>Mg(2+)</name>
        <dbReference type="ChEBI" id="CHEBI:18420"/>
    </cofactor>
</comment>
<evidence type="ECO:0000256" key="16">
    <source>
        <dbReference type="SAM" id="MobiDB-lite"/>
    </source>
</evidence>
<dbReference type="SMART" id="SM00220">
    <property type="entry name" value="S_TKc"/>
    <property type="match status" value="1"/>
</dbReference>
<evidence type="ECO:0000256" key="7">
    <source>
        <dbReference type="ARBA" id="ARBA00022679"/>
    </source>
</evidence>
<comment type="catalytic activity">
    <reaction evidence="14">
        <text>L-threonyl-[protein] + ATP = O-phospho-L-threonyl-[protein] + ADP + H(+)</text>
        <dbReference type="Rhea" id="RHEA:46608"/>
        <dbReference type="Rhea" id="RHEA-COMP:11060"/>
        <dbReference type="Rhea" id="RHEA-COMP:11605"/>
        <dbReference type="ChEBI" id="CHEBI:15378"/>
        <dbReference type="ChEBI" id="CHEBI:30013"/>
        <dbReference type="ChEBI" id="CHEBI:30616"/>
        <dbReference type="ChEBI" id="CHEBI:61977"/>
        <dbReference type="ChEBI" id="CHEBI:456216"/>
        <dbReference type="EC" id="2.7.11.1"/>
    </reaction>
</comment>
<dbReference type="GO" id="GO:0042995">
    <property type="term" value="C:cell projection"/>
    <property type="evidence" value="ECO:0007669"/>
    <property type="project" value="UniProtKB-SubCell"/>
</dbReference>
<feature type="region of interest" description="Disordered" evidence="16">
    <location>
        <begin position="354"/>
        <end position="548"/>
    </location>
</feature>
<evidence type="ECO:0000313" key="20">
    <source>
        <dbReference type="Ensembl" id="ENSCCRP00015023474.1"/>
    </source>
</evidence>
<dbReference type="InterPro" id="IPR011009">
    <property type="entry name" value="Kinase-like_dom_sf"/>
</dbReference>
<dbReference type="InterPro" id="IPR008271">
    <property type="entry name" value="Ser/Thr_kinase_AS"/>
</dbReference>
<feature type="compositionally biased region" description="Low complexity" evidence="16">
    <location>
        <begin position="406"/>
        <end position="416"/>
    </location>
</feature>
<dbReference type="SUPFAM" id="SSF103243">
    <property type="entry name" value="KA1-like"/>
    <property type="match status" value="1"/>
</dbReference>
<feature type="compositionally biased region" description="Low complexity" evidence="16">
    <location>
        <begin position="494"/>
        <end position="509"/>
    </location>
</feature>
<dbReference type="InterPro" id="IPR001772">
    <property type="entry name" value="KA1_dom"/>
</dbReference>
<dbReference type="FunFam" id="3.30.310.80:FF:000001">
    <property type="entry name" value="Non-specific serine/threonine protein kinase"/>
    <property type="match status" value="1"/>
</dbReference>
<dbReference type="Pfam" id="PF00069">
    <property type="entry name" value="Pkinase"/>
    <property type="match status" value="1"/>
</dbReference>
<name>A0A8C1TIL1_CYPCA</name>
<dbReference type="PANTHER" id="PTHR24346">
    <property type="entry name" value="MAP/MICROTUBULE AFFINITY-REGULATING KINASE"/>
    <property type="match status" value="1"/>
</dbReference>
<dbReference type="PROSITE" id="PS50032">
    <property type="entry name" value="KA1"/>
    <property type="match status" value="1"/>
</dbReference>
<dbReference type="CDD" id="cd12196">
    <property type="entry name" value="MARK1-3_C"/>
    <property type="match status" value="1"/>
</dbReference>
<evidence type="ECO:0000256" key="4">
    <source>
        <dbReference type="ARBA" id="ARBA00012513"/>
    </source>
</evidence>
<evidence type="ECO:0000256" key="12">
    <source>
        <dbReference type="ARBA" id="ARBA00022842"/>
    </source>
</evidence>
<keyword evidence="10" id="KW-0418">Kinase</keyword>
<evidence type="ECO:0000256" key="3">
    <source>
        <dbReference type="ARBA" id="ARBA00006234"/>
    </source>
</evidence>
<dbReference type="GO" id="GO:0004674">
    <property type="term" value="F:protein serine/threonine kinase activity"/>
    <property type="evidence" value="ECO:0007669"/>
    <property type="project" value="UniProtKB-KW"/>
</dbReference>
<accession>A0A8C1TIL1</accession>
<comment type="subcellular location">
    <subcellularLocation>
        <location evidence="2">Cell projection</location>
    </subcellularLocation>
</comment>
<evidence type="ECO:0000256" key="10">
    <source>
        <dbReference type="ARBA" id="ARBA00022777"/>
    </source>
</evidence>
<evidence type="ECO:0000256" key="11">
    <source>
        <dbReference type="ARBA" id="ARBA00022840"/>
    </source>
</evidence>
<evidence type="ECO:0000259" key="18">
    <source>
        <dbReference type="PROSITE" id="PS50030"/>
    </source>
</evidence>
<protein>
    <recommendedName>
        <fullName evidence="4">non-specific serine/threonine protein kinase</fullName>
        <ecNumber evidence="4">2.7.11.1</ecNumber>
    </recommendedName>
</protein>
<reference evidence="20" key="1">
    <citation type="submission" date="2025-08" db="UniProtKB">
        <authorList>
            <consortium name="Ensembl"/>
        </authorList>
    </citation>
    <scope>IDENTIFICATION</scope>
</reference>
<sequence length="703" mass="78030">MLHTSVDGYTDTPAAPTKSASRQSLPRCRNSVASLTDEQPHVGNYRLLKTIGKGNFAKVKLARHVLTGREVSRYIFNVTYTLFREVRIMKVLNHPNIVKLFEVIETEKTLYLIMEYASGGEVFDYLVAHGRMKEKEARAKFRQIVSAVQYCHQKRIVHRDLKAENLLLDADMNIKIADFGFSNEFTIGSKLDTFCGSPPYAAPELFQGKKYDGPEVDVWSLGVILYTLVSGSLPFDGQNLKELRERVLRGKYRIPFYMSTDCENLLKKLLVLNPGKRGSLEQIMKDRWMNVGHDEEELKPYTEPEPDFSDTKRIELMITMGFPKDEVTEALLGQKYDEVMATYLLLGRKHPEAMAPSIPPAVSHTKRSQANSVEGEKKEECKLPSSSSKGDMATSPLVAQERRKSSTASGNSAAGGVTRRNTYVCERSSTDRYSAVPNGKDSSLTEMSASASASSSVSPGASSALASTRPRHVKSMSASGHPSKSPLPPHALQAPSTSPSAHSISSMTPDRTRFPRGTSSRSTFHGAQLRDRRSATYNGPPASPALSHDTGALAQARRGTSSGFISKLTSKLVRRVPSEGEARGRAYSMRSGSGEPKEEGRDSKPRSLRFTWSMKTTSSMEPGDMMREIRKVLDANNCDYEQRERFLLFCVHGDARQDSLVQWEMEVCKLPRLSLNGVRFKRISGTSIAFKNIASKIANELKL</sequence>
<keyword evidence="5" id="KW-0723">Serine/threonine-protein kinase</keyword>
<dbReference type="GO" id="GO:0005737">
    <property type="term" value="C:cytoplasm"/>
    <property type="evidence" value="ECO:0007669"/>
    <property type="project" value="TreeGrafter"/>
</dbReference>
<keyword evidence="6" id="KW-0597">Phosphoprotein</keyword>
<evidence type="ECO:0000256" key="2">
    <source>
        <dbReference type="ARBA" id="ARBA00004316"/>
    </source>
</evidence>
<evidence type="ECO:0000313" key="21">
    <source>
        <dbReference type="Proteomes" id="UP000694700"/>
    </source>
</evidence>
<feature type="region of interest" description="Disordered" evidence="16">
    <location>
        <begin position="575"/>
        <end position="607"/>
    </location>
</feature>
<dbReference type="Gene3D" id="3.30.310.80">
    <property type="entry name" value="Kinase associated domain 1, KA1"/>
    <property type="match status" value="1"/>
</dbReference>
<dbReference type="PROSITE" id="PS50030">
    <property type="entry name" value="UBA"/>
    <property type="match status" value="1"/>
</dbReference>
<dbReference type="Gene3D" id="1.10.8.10">
    <property type="entry name" value="DNA helicase RuvA subunit, C-terminal domain"/>
    <property type="match status" value="1"/>
</dbReference>
<dbReference type="GO" id="GO:0035556">
    <property type="term" value="P:intracellular signal transduction"/>
    <property type="evidence" value="ECO:0007669"/>
    <property type="project" value="TreeGrafter"/>
</dbReference>
<feature type="compositionally biased region" description="Low complexity" evidence="16">
    <location>
        <begin position="442"/>
        <end position="467"/>
    </location>
</feature>
<evidence type="ECO:0000259" key="17">
    <source>
        <dbReference type="PROSITE" id="PS50011"/>
    </source>
</evidence>
<keyword evidence="9" id="KW-0547">Nucleotide-binding</keyword>
<dbReference type="GO" id="GO:0005524">
    <property type="term" value="F:ATP binding"/>
    <property type="evidence" value="ECO:0007669"/>
    <property type="project" value="UniProtKB-KW"/>
</dbReference>
<dbReference type="Ensembl" id="ENSCCRT00015024336.1">
    <property type="protein sequence ID" value="ENSCCRP00015023474.1"/>
    <property type="gene ID" value="ENSCCRG00015007432.1"/>
</dbReference>
<gene>
    <name evidence="20" type="primary">LOC109060472</name>
</gene>
<keyword evidence="8" id="KW-0479">Metal-binding</keyword>
<keyword evidence="7" id="KW-0808">Transferase</keyword>
<feature type="domain" description="KA1" evidence="19">
    <location>
        <begin position="654"/>
        <end position="703"/>
    </location>
</feature>
<dbReference type="PANTHER" id="PTHR24346:SF21">
    <property type="entry name" value="SERINE_THREONINE-PROTEIN KINASE MARK1"/>
    <property type="match status" value="1"/>
</dbReference>
<evidence type="ECO:0000256" key="13">
    <source>
        <dbReference type="ARBA" id="ARBA00023273"/>
    </source>
</evidence>
<feature type="region of interest" description="Disordered" evidence="16">
    <location>
        <begin position="1"/>
        <end position="34"/>
    </location>
</feature>
<dbReference type="GO" id="GO:0046872">
    <property type="term" value="F:metal ion binding"/>
    <property type="evidence" value="ECO:0007669"/>
    <property type="project" value="UniProtKB-KW"/>
</dbReference>
<dbReference type="SMART" id="SM00165">
    <property type="entry name" value="UBA"/>
    <property type="match status" value="1"/>
</dbReference>
<dbReference type="PROSITE" id="PS50011">
    <property type="entry name" value="PROTEIN_KINASE_DOM"/>
    <property type="match status" value="1"/>
</dbReference>
<dbReference type="InterPro" id="IPR028375">
    <property type="entry name" value="KA1/Ssp2_C"/>
</dbReference>
<keyword evidence="13" id="KW-0966">Cell projection</keyword>
<evidence type="ECO:0000256" key="9">
    <source>
        <dbReference type="ARBA" id="ARBA00022741"/>
    </source>
</evidence>
<dbReference type="Gene3D" id="1.10.510.10">
    <property type="entry name" value="Transferase(Phosphotransferase) domain 1"/>
    <property type="match status" value="1"/>
</dbReference>